<dbReference type="Proteomes" id="UP001499852">
    <property type="component" value="Unassembled WGS sequence"/>
</dbReference>
<dbReference type="RefSeq" id="WP_345737027.1">
    <property type="nucleotide sequence ID" value="NZ_BAABIA010000005.1"/>
</dbReference>
<dbReference type="CDD" id="cd02440">
    <property type="entry name" value="AdoMet_MTases"/>
    <property type="match status" value="1"/>
</dbReference>
<protein>
    <recommendedName>
        <fullName evidence="3">Methyltransferase family protein</fullName>
    </recommendedName>
</protein>
<dbReference type="EMBL" id="BAABIA010000005">
    <property type="protein sequence ID" value="GAA5142429.1"/>
    <property type="molecule type" value="Genomic_DNA"/>
</dbReference>
<name>A0ABP9P8A2_9BACT</name>
<dbReference type="Gene3D" id="3.40.50.150">
    <property type="entry name" value="Vaccinia Virus protein VP39"/>
    <property type="match status" value="1"/>
</dbReference>
<evidence type="ECO:0000313" key="2">
    <source>
        <dbReference type="Proteomes" id="UP001499852"/>
    </source>
</evidence>
<sequence>MSWETSKCSARRFTQGHLQKLVGQGLDIGAGDDPFRPVAGSCRPWDQKNGDGDAAKLEGVPSSSLDYVYSSHCLEHLNDPVKVLKRWAEVVKKDGYLYITVPDYDLYEGGQGIRNRFHRTAFSLQRDSDPSVPLFNVLDLLRGPLSDRLSVRYAGLCDDNFDPSLPGSVDQTRRGAVCHIEFMAQRK</sequence>
<proteinExistence type="predicted"/>
<organism evidence="1 2">
    <name type="scientific">Prosthecobacter algae</name>
    <dbReference type="NCBI Taxonomy" id="1144682"/>
    <lineage>
        <taxon>Bacteria</taxon>
        <taxon>Pseudomonadati</taxon>
        <taxon>Verrucomicrobiota</taxon>
        <taxon>Verrucomicrobiia</taxon>
        <taxon>Verrucomicrobiales</taxon>
        <taxon>Verrucomicrobiaceae</taxon>
        <taxon>Prosthecobacter</taxon>
    </lineage>
</organism>
<evidence type="ECO:0008006" key="3">
    <source>
        <dbReference type="Google" id="ProtNLM"/>
    </source>
</evidence>
<accession>A0ABP9P8A2</accession>
<dbReference type="SUPFAM" id="SSF53335">
    <property type="entry name" value="S-adenosyl-L-methionine-dependent methyltransferases"/>
    <property type="match status" value="1"/>
</dbReference>
<evidence type="ECO:0000313" key="1">
    <source>
        <dbReference type="EMBL" id="GAA5142429.1"/>
    </source>
</evidence>
<reference evidence="2" key="1">
    <citation type="journal article" date="2019" name="Int. J. Syst. Evol. Microbiol.">
        <title>The Global Catalogue of Microorganisms (GCM) 10K type strain sequencing project: providing services to taxonomists for standard genome sequencing and annotation.</title>
        <authorList>
            <consortium name="The Broad Institute Genomics Platform"/>
            <consortium name="The Broad Institute Genome Sequencing Center for Infectious Disease"/>
            <person name="Wu L."/>
            <person name="Ma J."/>
        </authorList>
    </citation>
    <scope>NUCLEOTIDE SEQUENCE [LARGE SCALE GENOMIC DNA]</scope>
    <source>
        <strain evidence="2">JCM 18053</strain>
    </source>
</reference>
<keyword evidence="2" id="KW-1185">Reference proteome</keyword>
<gene>
    <name evidence="1" type="ORF">GCM10023213_28360</name>
</gene>
<dbReference type="InterPro" id="IPR029063">
    <property type="entry name" value="SAM-dependent_MTases_sf"/>
</dbReference>
<comment type="caution">
    <text evidence="1">The sequence shown here is derived from an EMBL/GenBank/DDBJ whole genome shotgun (WGS) entry which is preliminary data.</text>
</comment>
<dbReference type="Pfam" id="PF13489">
    <property type="entry name" value="Methyltransf_23"/>
    <property type="match status" value="1"/>
</dbReference>